<evidence type="ECO:0000313" key="4">
    <source>
        <dbReference type="Proteomes" id="UP000019118"/>
    </source>
</evidence>
<dbReference type="Proteomes" id="UP000019118">
    <property type="component" value="Unassembled WGS sequence"/>
</dbReference>
<dbReference type="InterPro" id="IPR004000">
    <property type="entry name" value="Actin"/>
</dbReference>
<dbReference type="Gene3D" id="3.30.420.40">
    <property type="match status" value="2"/>
</dbReference>
<dbReference type="SUPFAM" id="SSF53067">
    <property type="entry name" value="Actin-like ATPase domain"/>
    <property type="match status" value="2"/>
</dbReference>
<organism evidence="3 4">
    <name type="scientific">Dendroctonus ponderosae</name>
    <name type="common">Mountain pine beetle</name>
    <dbReference type="NCBI Taxonomy" id="77166"/>
    <lineage>
        <taxon>Eukaryota</taxon>
        <taxon>Metazoa</taxon>
        <taxon>Ecdysozoa</taxon>
        <taxon>Arthropoda</taxon>
        <taxon>Hexapoda</taxon>
        <taxon>Insecta</taxon>
        <taxon>Pterygota</taxon>
        <taxon>Neoptera</taxon>
        <taxon>Endopterygota</taxon>
        <taxon>Coleoptera</taxon>
        <taxon>Polyphaga</taxon>
        <taxon>Cucujiformia</taxon>
        <taxon>Curculionidae</taxon>
        <taxon>Scolytinae</taxon>
        <taxon>Dendroctonus</taxon>
    </lineage>
</organism>
<reference evidence="3" key="2">
    <citation type="submission" date="2024-08" db="UniProtKB">
        <authorList>
            <consortium name="EnsemblMetazoa"/>
        </authorList>
    </citation>
    <scope>IDENTIFICATION</scope>
</reference>
<comment type="similarity">
    <text evidence="1 2">Belongs to the actin family.</text>
</comment>
<dbReference type="KEGG" id="dpa:109536633"/>
<evidence type="ECO:0008006" key="5">
    <source>
        <dbReference type="Google" id="ProtNLM"/>
    </source>
</evidence>
<sequence length="361" mass="40445">MENHLKQTIVIDLGSGDTKVGLAEEDYPSCTIPTRISCDESTPKGFYFDQSAMSSEECTYPIHHGIIQNFDHVESLLEHVFSKELCLKPQDHPLLLTQPPKNPQRDKEKLAEMMFEKFAVPALYEEIHSVLTFNAAGRSTALIVESGHGVTSVVPILSGYVISDAVLRLDVGGGDIDQYLAKILSAKSQECEIRPEEARILKENLCYVPDRGSAEIEEESYLLPDGRRVVLGQERVLATNPLFQPFLVEQYDTPGIHEMIFQSIFKCSVDLRRAFANNVILSGGNTLFNGIEDRLKQELETRVPPTMKVNVIASKDRNIFVWRGGSILGSLSTFVKNICISRTEYEEFGISVIRKKCANQF</sequence>
<dbReference type="Pfam" id="PF00022">
    <property type="entry name" value="Actin"/>
    <property type="match status" value="2"/>
</dbReference>
<reference evidence="4" key="1">
    <citation type="journal article" date="2013" name="Genome Biol.">
        <title>Draft genome of the mountain pine beetle, Dendroctonus ponderosae Hopkins, a major forest pest.</title>
        <authorList>
            <person name="Keeling C.I."/>
            <person name="Yuen M.M."/>
            <person name="Liao N.Y."/>
            <person name="Docking T.R."/>
            <person name="Chan S.K."/>
            <person name="Taylor G.A."/>
            <person name="Palmquist D.L."/>
            <person name="Jackman S.D."/>
            <person name="Nguyen A."/>
            <person name="Li M."/>
            <person name="Henderson H."/>
            <person name="Janes J.K."/>
            <person name="Zhao Y."/>
            <person name="Pandoh P."/>
            <person name="Moore R."/>
            <person name="Sperling F.A."/>
            <person name="Huber D.P."/>
            <person name="Birol I."/>
            <person name="Jones S.J."/>
            <person name="Bohlmann J."/>
        </authorList>
    </citation>
    <scope>NUCLEOTIDE SEQUENCE</scope>
</reference>
<evidence type="ECO:0000256" key="1">
    <source>
        <dbReference type="ARBA" id="ARBA00006752"/>
    </source>
</evidence>
<dbReference type="AlphaFoldDB" id="A0AAR5PBP2"/>
<dbReference type="Gene3D" id="3.90.640.10">
    <property type="entry name" value="Actin, Chain A, domain 4"/>
    <property type="match status" value="1"/>
</dbReference>
<dbReference type="InterPro" id="IPR043129">
    <property type="entry name" value="ATPase_NBD"/>
</dbReference>
<accession>A0AAR5PBP2</accession>
<keyword evidence="4" id="KW-1185">Reference proteome</keyword>
<evidence type="ECO:0000313" key="3">
    <source>
        <dbReference type="EnsemblMetazoa" id="XP_019758490.1"/>
    </source>
</evidence>
<protein>
    <recommendedName>
        <fullName evidence="5">Actin</fullName>
    </recommendedName>
</protein>
<proteinExistence type="inferred from homology"/>
<dbReference type="EnsemblMetazoa" id="XM_019902932.1">
    <property type="protein sequence ID" value="XP_019758491.1"/>
    <property type="gene ID" value="LOC109536633"/>
</dbReference>
<dbReference type="GeneID" id="109536633"/>
<dbReference type="PRINTS" id="PR00190">
    <property type="entry name" value="ACTIN"/>
</dbReference>
<dbReference type="FunFam" id="3.30.420.40:FF:000050">
    <property type="entry name" value="Actin, alpha skeletal muscle"/>
    <property type="match status" value="1"/>
</dbReference>
<evidence type="ECO:0000256" key="2">
    <source>
        <dbReference type="RuleBase" id="RU000487"/>
    </source>
</evidence>
<dbReference type="EnsemblMetazoa" id="XM_019902931.1">
    <property type="protein sequence ID" value="XP_019758490.1"/>
    <property type="gene ID" value="LOC109536633"/>
</dbReference>
<dbReference type="PANTHER" id="PTHR11937">
    <property type="entry name" value="ACTIN"/>
    <property type="match status" value="1"/>
</dbReference>
<name>A0AAR5PBP2_DENPD</name>
<dbReference type="SMART" id="SM00268">
    <property type="entry name" value="ACTIN"/>
    <property type="match status" value="1"/>
</dbReference>